<keyword evidence="2" id="KW-1185">Reference proteome</keyword>
<dbReference type="Proteomes" id="UP000241771">
    <property type="component" value="Unassembled WGS sequence"/>
</dbReference>
<gene>
    <name evidence="1" type="ORF">C9I98_13610</name>
</gene>
<dbReference type="OrthoDB" id="5814101at2"/>
<proteinExistence type="predicted"/>
<organism evidence="1 2">
    <name type="scientific">Photobacterium sanctipauli</name>
    <dbReference type="NCBI Taxonomy" id="1342794"/>
    <lineage>
        <taxon>Bacteria</taxon>
        <taxon>Pseudomonadati</taxon>
        <taxon>Pseudomonadota</taxon>
        <taxon>Gammaproteobacteria</taxon>
        <taxon>Vibrionales</taxon>
        <taxon>Vibrionaceae</taxon>
        <taxon>Photobacterium</taxon>
    </lineage>
</organism>
<accession>A0A2T3NRH8</accession>
<evidence type="ECO:0008006" key="3">
    <source>
        <dbReference type="Google" id="ProtNLM"/>
    </source>
</evidence>
<reference evidence="1 2" key="1">
    <citation type="submission" date="2018-01" db="EMBL/GenBank/DDBJ databases">
        <title>Whole genome sequencing of Histamine producing bacteria.</title>
        <authorList>
            <person name="Butler K."/>
        </authorList>
    </citation>
    <scope>NUCLEOTIDE SEQUENCE [LARGE SCALE GENOMIC DNA]</scope>
    <source>
        <strain evidence="1 2">DSM 100436</strain>
    </source>
</reference>
<evidence type="ECO:0000313" key="1">
    <source>
        <dbReference type="EMBL" id="PSW18893.1"/>
    </source>
</evidence>
<evidence type="ECO:0000313" key="2">
    <source>
        <dbReference type="Proteomes" id="UP000241771"/>
    </source>
</evidence>
<sequence>MNKQGGFATLLVTAMLLTAALLFSLASYKSVFYQIKRAQNEVMARKAHWLAEGAVECAFTEVKQSGLLPSDPAYLNVCEDAIADTSIGFSFPTADIFNIEASSSPDSIAQARVTKSAEMASRAKSGAIQSGSNMYSHSSLNFYYPDPGTWTSEGWQCIALRYRNEYLPNAAVINSGLPDSPKGKNCLPTYRTNGMGIDALLNDFVHDPNLSPFENFFGVSDENHNEVKMNQFEAVITEVSSPSGAFEYSGIKNCSKAVKDAFVEGHESIWVEGNCEISGDDYIEIVNVSNNTDGIMLLIHDGMFSIFPKAVPDDLKFQGMIFHYNYEYAFNFDDWKTSQAYGHLTHIPSVFGESVHLASFYLHGALNLDGGLILDAKHYDSTGKVYISQNALLNDSFGMTYNDSYFAKFSTSSNDVRWIKGSWHDF</sequence>
<protein>
    <recommendedName>
        <fullName evidence="3">Type 4 fimbrial biogenesis protein PilX N-terminal domain-containing protein</fullName>
    </recommendedName>
</protein>
<comment type="caution">
    <text evidence="1">The sequence shown here is derived from an EMBL/GenBank/DDBJ whole genome shotgun (WGS) entry which is preliminary data.</text>
</comment>
<dbReference type="AlphaFoldDB" id="A0A2T3NRH8"/>
<name>A0A2T3NRH8_9GAMM</name>
<dbReference type="RefSeq" id="WP_036831264.1">
    <property type="nucleotide sequence ID" value="NZ_JGVO01001581.1"/>
</dbReference>
<dbReference type="EMBL" id="PYMA01000008">
    <property type="protein sequence ID" value="PSW18893.1"/>
    <property type="molecule type" value="Genomic_DNA"/>
</dbReference>